<keyword evidence="2" id="KW-1185">Reference proteome</keyword>
<dbReference type="EMBL" id="JACICD010000001">
    <property type="protein sequence ID" value="MBB3769594.1"/>
    <property type="molecule type" value="Genomic_DNA"/>
</dbReference>
<reference evidence="1 2" key="1">
    <citation type="submission" date="2020-08" db="EMBL/GenBank/DDBJ databases">
        <title>Genomic Encyclopedia of Type Strains, Phase IV (KMG-IV): sequencing the most valuable type-strain genomes for metagenomic binning, comparative biology and taxonomic classification.</title>
        <authorList>
            <person name="Goeker M."/>
        </authorList>
    </citation>
    <scope>NUCLEOTIDE SEQUENCE [LARGE SCALE GENOMIC DNA]</scope>
    <source>
        <strain evidence="1 2">DSM 5895</strain>
    </source>
</reference>
<proteinExistence type="predicted"/>
<accession>A0A839YYJ4</accession>
<dbReference type="InterPro" id="IPR016155">
    <property type="entry name" value="Mopterin_synth/thiamin_S_b"/>
</dbReference>
<name>A0A839YYJ4_9HYPH</name>
<sequence length="102" mass="10875">MGEHVPSQAPSEMRAPVLVRLPPHLVVLFPDAEPRVALQAGSVAEMVAALDRLWPGMGARLCDETPAIRRHVNVFVDGRRARLSTALAPGTDVFIITAISGG</sequence>
<dbReference type="Gene3D" id="3.10.20.30">
    <property type="match status" value="1"/>
</dbReference>
<evidence type="ECO:0000313" key="1">
    <source>
        <dbReference type="EMBL" id="MBB3769594.1"/>
    </source>
</evidence>
<dbReference type="PANTHER" id="PTHR38031:SF1">
    <property type="entry name" value="SULFUR CARRIER PROTEIN CYSO"/>
    <property type="match status" value="1"/>
</dbReference>
<dbReference type="RefSeq" id="WP_210286806.1">
    <property type="nucleotide sequence ID" value="NZ_JACICD010000001.1"/>
</dbReference>
<organism evidence="1 2">
    <name type="scientific">Ancylobacter tetraedralis</name>
    <dbReference type="NCBI Taxonomy" id="217068"/>
    <lineage>
        <taxon>Bacteria</taxon>
        <taxon>Pseudomonadati</taxon>
        <taxon>Pseudomonadota</taxon>
        <taxon>Alphaproteobacteria</taxon>
        <taxon>Hyphomicrobiales</taxon>
        <taxon>Xanthobacteraceae</taxon>
        <taxon>Ancylobacter</taxon>
    </lineage>
</organism>
<evidence type="ECO:0000313" key="2">
    <source>
        <dbReference type="Proteomes" id="UP000533469"/>
    </source>
</evidence>
<dbReference type="SUPFAM" id="SSF54285">
    <property type="entry name" value="MoaD/ThiS"/>
    <property type="match status" value="1"/>
</dbReference>
<dbReference type="InterPro" id="IPR012675">
    <property type="entry name" value="Beta-grasp_dom_sf"/>
</dbReference>
<dbReference type="InterPro" id="IPR052045">
    <property type="entry name" value="Sulfur_Carrier/Prot_Modifier"/>
</dbReference>
<comment type="caution">
    <text evidence="1">The sequence shown here is derived from an EMBL/GenBank/DDBJ whole genome shotgun (WGS) entry which is preliminary data.</text>
</comment>
<dbReference type="PANTHER" id="PTHR38031">
    <property type="entry name" value="SULFUR CARRIER PROTEIN SLR0821-RELATED"/>
    <property type="match status" value="1"/>
</dbReference>
<dbReference type="Proteomes" id="UP000533469">
    <property type="component" value="Unassembled WGS sequence"/>
</dbReference>
<protein>
    <submittedName>
        <fullName evidence="1">Molybdopterin converting factor small subunit</fullName>
    </submittedName>
</protein>
<dbReference type="AlphaFoldDB" id="A0A839YYJ4"/>
<gene>
    <name evidence="1" type="ORF">FHS55_000180</name>
</gene>